<keyword evidence="1" id="KW-1133">Transmembrane helix</keyword>
<dbReference type="EMBL" id="MN740752">
    <property type="protein sequence ID" value="QHU10266.1"/>
    <property type="molecule type" value="Genomic_DNA"/>
</dbReference>
<proteinExistence type="predicted"/>
<organism evidence="2">
    <name type="scientific">viral metagenome</name>
    <dbReference type="NCBI Taxonomy" id="1070528"/>
    <lineage>
        <taxon>unclassified sequences</taxon>
        <taxon>metagenomes</taxon>
        <taxon>organismal metagenomes</taxon>
    </lineage>
</organism>
<protein>
    <submittedName>
        <fullName evidence="2">Uncharacterized protein</fullName>
    </submittedName>
</protein>
<accession>A0A6C0JZL3</accession>
<reference evidence="2" key="1">
    <citation type="journal article" date="2020" name="Nature">
        <title>Giant virus diversity and host interactions through global metagenomics.</title>
        <authorList>
            <person name="Schulz F."/>
            <person name="Roux S."/>
            <person name="Paez-Espino D."/>
            <person name="Jungbluth S."/>
            <person name="Walsh D.A."/>
            <person name="Denef V.J."/>
            <person name="McMahon K.D."/>
            <person name="Konstantinidis K.T."/>
            <person name="Eloe-Fadrosh E.A."/>
            <person name="Kyrpides N.C."/>
            <person name="Woyke T."/>
        </authorList>
    </citation>
    <scope>NUCLEOTIDE SEQUENCE</scope>
    <source>
        <strain evidence="2">GVMAG-S-1101164-67</strain>
    </source>
</reference>
<keyword evidence="1" id="KW-0812">Transmembrane</keyword>
<sequence>MQKYFIRLLYIFMDTFQITVLVVAAIILILIFSTVGILTKYSTSDKAYPPIENTCPDYWGVDANGNCIIPPTYTSLNVGHIYSATSPYPINLTNDRLVTEKIYTPGYDSANANINFNDALWGSIGKTPLCAKKDWSTKNEIAWDGVSNYNSCE</sequence>
<evidence type="ECO:0000313" key="2">
    <source>
        <dbReference type="EMBL" id="QHU10266.1"/>
    </source>
</evidence>
<name>A0A6C0JZL3_9ZZZZ</name>
<dbReference type="AlphaFoldDB" id="A0A6C0JZL3"/>
<evidence type="ECO:0000256" key="1">
    <source>
        <dbReference type="SAM" id="Phobius"/>
    </source>
</evidence>
<feature type="transmembrane region" description="Helical" evidence="1">
    <location>
        <begin position="16"/>
        <end position="38"/>
    </location>
</feature>
<keyword evidence="1" id="KW-0472">Membrane</keyword>